<dbReference type="InterPro" id="IPR050180">
    <property type="entry name" value="RNR_Ribonuclease"/>
</dbReference>
<dbReference type="GO" id="GO:0000932">
    <property type="term" value="C:P-body"/>
    <property type="evidence" value="ECO:0007669"/>
    <property type="project" value="TreeGrafter"/>
</dbReference>
<keyword evidence="4" id="KW-1185">Reference proteome</keyword>
<evidence type="ECO:0000313" key="4">
    <source>
        <dbReference type="Proteomes" id="UP000001819"/>
    </source>
</evidence>
<feature type="region of interest" description="Disordered" evidence="2">
    <location>
        <begin position="205"/>
        <end position="297"/>
    </location>
</feature>
<dbReference type="GO" id="GO:0006402">
    <property type="term" value="P:mRNA catabolic process"/>
    <property type="evidence" value="ECO:0007669"/>
    <property type="project" value="TreeGrafter"/>
</dbReference>
<dbReference type="InterPro" id="IPR012340">
    <property type="entry name" value="NA-bd_OB-fold"/>
</dbReference>
<feature type="compositionally biased region" description="Basic and acidic residues" evidence="2">
    <location>
        <begin position="237"/>
        <end position="254"/>
    </location>
</feature>
<evidence type="ECO:0000313" key="5">
    <source>
        <dbReference type="RefSeq" id="XP_001352503.4"/>
    </source>
</evidence>
<gene>
    <name evidence="5" type="primary">Dis3l2</name>
</gene>
<dbReference type="AlphaFoldDB" id="A0A6I8UAQ9"/>
<name>A0A6I8UAQ9_DROPS</name>
<dbReference type="PANTHER" id="PTHR23355:SF9">
    <property type="entry name" value="DIS3-LIKE EXONUCLEASE 2"/>
    <property type="match status" value="1"/>
</dbReference>
<dbReference type="FunCoup" id="A0A6I8UAQ9">
    <property type="interactions" value="2073"/>
</dbReference>
<evidence type="ECO:0000256" key="2">
    <source>
        <dbReference type="SAM" id="MobiDB-lite"/>
    </source>
</evidence>
<feature type="region of interest" description="Disordered" evidence="2">
    <location>
        <begin position="1070"/>
        <end position="1115"/>
    </location>
</feature>
<protein>
    <submittedName>
        <fullName evidence="5">DIS3-like exonuclease 2</fullName>
    </submittedName>
</protein>
<dbReference type="InParanoid" id="A0A6I8UAQ9"/>
<dbReference type="PANTHER" id="PTHR23355">
    <property type="entry name" value="RIBONUCLEASE"/>
    <property type="match status" value="1"/>
</dbReference>
<dbReference type="Pfam" id="PF17849">
    <property type="entry name" value="OB_Dis3"/>
    <property type="match status" value="1"/>
</dbReference>
<sequence length="1151" mass="129999">MLKTSDVDVGGEMERKICSGDSAPLNPTLETIQPHSGPIDTDFLRARSQRLAARLHQACREMELQSKSASINASLPSDMWCSPTAPPIEQPSQTSNGAARSAGSVMVGASIPMNVQYHLPGPSNTAAPEQMPMHTNPPQVEAHMKPANSTARQPVKQRKRSKRALREEVTALQELVQKISLLSPEVNAYAARLIRQSDVLAQLDWTPPDDKGRQQVAMSPQFNPRQMPQRIGGGNDVNRRHQHGNEETKRRESEVSSASSNSATTNNKQKATTQEAKSARKRKSKKRDAAAGENTKTQSLKTELEAMRAYINKIVRNYIGAEHKLPASLKFTGDFSDLEAHAQRLAKEGLGRVVEDEIRVNRKNNKQAFITMSTDREGLERDGIVLLPVARRYAFEGDTVRAFVLNVGAQSMTLAEDEEFSEETASQDSDADADNVVVISSDNCPKAFVIGIVKQTELRQIVGSISFTNPTELSKGHLFYKFRPFDLRLPMVYIPEETCKKHIGNKQPAEVCGLLYLAHILETDCNGHCIAELIQPVGRIGNLPDEIKAIMIHNNLSDIKPFEQRFNDMFVNQIPPGSTKDLDKRQDLRKKCIFTIDPLTARDLDDAVSIEQLGDNEYEIGVHISDVSHYLEEDSELDNIVKERSTSIYLANEVIHMLPQTLCMRCSLLPGEDKLAFSVFWRMDRNGVQLQEKPRFTRTIIRSCTQFAYEHAQKIIDNPHERFTEHDFPTVLNGFQASDVVKRVLCLNGIASSLRKARYEKGSISFNNPKLRFVLDPISGEPEDFEVEMQREANRMIEEYMLLANQAVARFIYDAFPEIAVLRNHPPPLMKSLKALREKFQTLGFNLDYSSSKALQQSIIRMCQEAPNPLAMSFCLSRLLMKPMARANYFCSEGRTEPADLWHYALSIPIYTHFTSPIRRYPDVMVHRLLAAALHYCPPPCRTPADLHSLIKIANERKYNAKNAGDESCNLYFKRYVGNKQRVRMTAVVMEIYQHMMNVVTLESGHVISINYKTQKVLVNAQNAPNFILIAELNVRQTPRKLQLLSVVPIYLMIRDNKLTGFLHIESQHPLNTPKNQLSGKNKLKSLHNQQQRSTNCDTANSLRPTTSNVVGSQAQAQVHHQQQNLARIRQQQQYHPNSQQRVYSMRQNSL</sequence>
<dbReference type="KEGG" id="dpo:4812292"/>
<feature type="compositionally biased region" description="Low complexity" evidence="2">
    <location>
        <begin position="256"/>
        <end position="267"/>
    </location>
</feature>
<feature type="domain" description="RNB" evidence="3">
    <location>
        <begin position="585"/>
        <end position="936"/>
    </location>
</feature>
<dbReference type="InterPro" id="IPR041505">
    <property type="entry name" value="Dis3_CSD2"/>
</dbReference>
<dbReference type="SMART" id="SM00955">
    <property type="entry name" value="RNB"/>
    <property type="match status" value="1"/>
</dbReference>
<dbReference type="RefSeq" id="XP_001352503.4">
    <property type="nucleotide sequence ID" value="XM_001352467.4"/>
</dbReference>
<dbReference type="Pfam" id="PF00773">
    <property type="entry name" value="RNB"/>
    <property type="match status" value="1"/>
</dbReference>
<dbReference type="SUPFAM" id="SSF50249">
    <property type="entry name" value="Nucleic acid-binding proteins"/>
    <property type="match status" value="1"/>
</dbReference>
<feature type="compositionally biased region" description="Polar residues" evidence="2">
    <location>
        <begin position="216"/>
        <end position="226"/>
    </location>
</feature>
<comment type="similarity">
    <text evidence="1">Belongs to the RNR ribonuclease family.</text>
</comment>
<dbReference type="GO" id="GO:0010587">
    <property type="term" value="P:miRNA catabolic process"/>
    <property type="evidence" value="ECO:0007669"/>
    <property type="project" value="TreeGrafter"/>
</dbReference>
<dbReference type="InterPro" id="IPR001900">
    <property type="entry name" value="RNase_II/R"/>
</dbReference>
<dbReference type="Proteomes" id="UP000001819">
    <property type="component" value="Chromosome X"/>
</dbReference>
<feature type="compositionally biased region" description="Polar residues" evidence="2">
    <location>
        <begin position="1087"/>
        <end position="1113"/>
    </location>
</feature>
<accession>A0A6I8UAQ9</accession>
<reference evidence="5" key="1">
    <citation type="submission" date="2025-08" db="UniProtKB">
        <authorList>
            <consortium name="RefSeq"/>
        </authorList>
    </citation>
    <scope>IDENTIFICATION</scope>
    <source>
        <strain evidence="5">MV-25-SWS-2005</strain>
        <tissue evidence="5">Whole body</tissue>
    </source>
</reference>
<organism evidence="4 5">
    <name type="scientific">Drosophila pseudoobscura pseudoobscura</name>
    <name type="common">Fruit fly</name>
    <dbReference type="NCBI Taxonomy" id="46245"/>
    <lineage>
        <taxon>Eukaryota</taxon>
        <taxon>Metazoa</taxon>
        <taxon>Ecdysozoa</taxon>
        <taxon>Arthropoda</taxon>
        <taxon>Hexapoda</taxon>
        <taxon>Insecta</taxon>
        <taxon>Pterygota</taxon>
        <taxon>Neoptera</taxon>
        <taxon>Endopterygota</taxon>
        <taxon>Diptera</taxon>
        <taxon>Brachycera</taxon>
        <taxon>Muscomorpha</taxon>
        <taxon>Ephydroidea</taxon>
        <taxon>Drosophilidae</taxon>
        <taxon>Drosophila</taxon>
        <taxon>Sophophora</taxon>
    </lineage>
</organism>
<evidence type="ECO:0000256" key="1">
    <source>
        <dbReference type="RuleBase" id="RU003901"/>
    </source>
</evidence>
<proteinExistence type="inferred from homology"/>
<dbReference type="ExpressionAtlas" id="A0A6I8UAQ9">
    <property type="expression patterns" value="baseline"/>
</dbReference>
<dbReference type="PROSITE" id="PS01175">
    <property type="entry name" value="RIBONUCLEASE_II"/>
    <property type="match status" value="1"/>
</dbReference>
<dbReference type="GO" id="GO:0003723">
    <property type="term" value="F:RNA binding"/>
    <property type="evidence" value="ECO:0007669"/>
    <property type="project" value="InterPro"/>
</dbReference>
<feature type="compositionally biased region" description="Polar residues" evidence="2">
    <location>
        <begin position="1070"/>
        <end position="1080"/>
    </location>
</feature>
<dbReference type="GO" id="GO:0000175">
    <property type="term" value="F:3'-5'-RNA exonuclease activity"/>
    <property type="evidence" value="ECO:0007669"/>
    <property type="project" value="TreeGrafter"/>
</dbReference>
<evidence type="ECO:0000259" key="3">
    <source>
        <dbReference type="SMART" id="SM00955"/>
    </source>
</evidence>
<dbReference type="InterPro" id="IPR022966">
    <property type="entry name" value="RNase_II/R_CS"/>
</dbReference>
<feature type="region of interest" description="Disordered" evidence="2">
    <location>
        <begin position="122"/>
        <end position="165"/>
    </location>
</feature>